<dbReference type="OrthoDB" id="267477at2759"/>
<feature type="region of interest" description="Disordered" evidence="1">
    <location>
        <begin position="215"/>
        <end position="262"/>
    </location>
</feature>
<reference evidence="2 3" key="1">
    <citation type="journal article" date="2011" name="Genome Res.">
        <title>Chromosome and gene copy number variation allow major structural change between species and strains of Leishmania.</title>
        <authorList>
            <person name="Rogers M.B."/>
            <person name="Hilley J.D."/>
            <person name="Dickens N.J."/>
            <person name="Wilkes J."/>
            <person name="Bates P.A."/>
            <person name="Depledge D.P."/>
            <person name="Harris D."/>
            <person name="Her Y."/>
            <person name="Herzyk P."/>
            <person name="Imamura H."/>
            <person name="Otto T.D."/>
            <person name="Sanders M."/>
            <person name="Seeger K."/>
            <person name="Dujardin J.C."/>
            <person name="Berriman M."/>
            <person name="Smith D.F."/>
            <person name="Hertz-Fowler C."/>
            <person name="Mottram J.C."/>
        </authorList>
    </citation>
    <scope>NUCLEOTIDE SEQUENCE [LARGE SCALE GENOMIC DNA]</scope>
    <source>
        <strain evidence="2 3">MHOM/GT/2001/U1103</strain>
    </source>
</reference>
<proteinExistence type="predicted"/>
<feature type="region of interest" description="Disordered" evidence="1">
    <location>
        <begin position="1567"/>
        <end position="1589"/>
    </location>
</feature>
<feature type="region of interest" description="Disordered" evidence="1">
    <location>
        <begin position="440"/>
        <end position="472"/>
    </location>
</feature>
<feature type="region of interest" description="Disordered" evidence="1">
    <location>
        <begin position="394"/>
        <end position="422"/>
    </location>
</feature>
<dbReference type="OMA" id="QIRVHWA"/>
<dbReference type="RefSeq" id="XP_003873647.1">
    <property type="nucleotide sequence ID" value="XM_003873598.1"/>
</dbReference>
<feature type="compositionally biased region" description="Polar residues" evidence="1">
    <location>
        <begin position="839"/>
        <end position="852"/>
    </location>
</feature>
<feature type="region of interest" description="Disordered" evidence="1">
    <location>
        <begin position="914"/>
        <end position="987"/>
    </location>
</feature>
<sequence length="1944" mass="208072">MEIDSLKMQLAGLLALQHDDDANEDGIVLATLDYIRGAHTVAQMLLREGRFSELQRCLNLCQAAFGEIATSPPAASSEEAAAATAAAAAAAPPSTTQGTSGSLSERVKATGSELRPFLSPSSVDAASERRRTSVVLRSDEDHRAFSVLASRTAQLQTWLEAAMQARRGRDADYYRHNPDLGIERNDADETLDKREAATSIRFFQWQLQQLPRAAPMALPFPPAPNQDAQGRSTQTSAARPPPPPARLSAPVQGERRRSASLCLPSPNIPGPCGSTHQHATSTALAAFLGDAPPPPSPPERGTAIGRESYVNRWKALKCLPPLVTEGRTFCTDHCQAYDVAGGALHNRLHSHSHVGALAEKDRNVEDDGGIRAVQQLHGALSEDRIPRYPRKALEERHLRSSSGSFSSASLNWGPPPSSAAVTRQNPTTLYYSAQLVSRTKSVDGADEHEEGGSHVGVGGGDDDVGGDAGGQAGFASVQSARTTFLLRTASPLLGSAANSHVPALSSCSLRCADDDARDPAVSAFTSGSHVPHPAQSPSNVAEAFTPRRRLLPVSTSALATASSATNVVVSSPLLQPNVGRGVPSDDAHVAISATFTSMPTPRSVSSAAPSRTLEQLPLPSSATVVASLPSLTGLPATTSTAAAAAARAVQNVRHTMQLAMTSLKAQHQRGARALEQCDELALSRLPYSAREALMASRARQAATHEYVSVSRSPGSGGGENSVRIVSPVSVGAAATPNYPLTAAQLTEEQVLPPPPPPSLPPSQQLTPGAEGQLRELRVAREQHLATSKSKVQEMEAQWLAQHRQLKSRVPLSRQQDFAEWSRNPRRHLTHRNPRGPQHRGSTSRRPTEQYSRVDTPCGGHARGATPAHMTPVPPSPTLPALLASESPVASTASALAATEEGTRPPSGLPMCTSAPLQRRRGSASPTCTLTSATRHPAAASATARALPTVSRSNMSSASITAGSSNRPHVSDALPRSDSSPLLQELPLGGSGAATAEVVEQQGDGQREDGGAASPAIVLPHAEIVSTSGTTVACPSHTVGAVSSKVAEVNKDAFQDNAVLFGVSTTMRSVATAHTLVTRGVQATQEGGDAARAGMNVAPTALSTQSPQQARHSVAGDTRGLYTYSSAVEASGPNTVEETLVAWRRTLQAMDSPSTATEVMRESGTEAGELNTATAVAPPPSRATGYLPRMRPNIHCAAAVVHGRRTQRFVCEVLREVFRRMLPGDLVRPVWKTNVTARPQPPFADLPNASLIGMDGAEACAKASGCAVRRTVGSLARVTNLVSGSSMDLPASPGSARTLNSAASWLPPSGFTSAGPSKEAVTSVIRHVNAAYRANAVLLSIEDWTTVAPDLLARSLPLSVRAVRIQTWWRQRLAVRLCRQRRAAREAYLVEEERRDAAALRLQRQIRVHWARKNFTHRAAAAAERTTAKHSHSVDDLTDGSVAFDVSSSLTTTSSSNRHLRRVVTPRTCEYSRGLSSSPQVRCARFLRMTSQAGADRSLAALRTFKMATFPAATSGGVDKDTSIFFRSARAAVAPDDGDKYIRPHRPRSPSTATTMETGATMVLATAAPPPVRSGTTNAQRLSATRRTTVPQMQPELVSAAARRIQRCYRHRLVQLHTARLRREVEVLSAVLTRRASLAAIHVTLTPAPLSAPAVTSLMEPRSSDGVHAGVEALSDILTAAAARELDKSSDTAVMRSLLDRCTGDVCEAYLQRGLAARREGDYKTPLERVSLRELQCIRHEREGEAARQRQLHEFGQRRKLEQQTRRERQVLEASKTIQRIGRGCRWRRWLRERGLKVRQRADHHQVALLPCSSVKGIHSGQLASSDGQGTQPAMSSEDERYLQLAGGEALTSHMILRLRATHPQWFGIATDLTSAQYIVSNSTPAQLATVPTIQAFVAAFASRAEVYNRYRHTCAKSLQLAWRLHRAKMRDRRKQRRVVSSSES</sequence>
<feature type="compositionally biased region" description="Polar residues" evidence="1">
    <location>
        <begin position="1573"/>
        <end position="1589"/>
    </location>
</feature>
<dbReference type="PhylomeDB" id="E9AQC0"/>
<feature type="region of interest" description="Disordered" evidence="1">
    <location>
        <begin position="804"/>
        <end position="874"/>
    </location>
</feature>
<dbReference type="PROSITE" id="PS50096">
    <property type="entry name" value="IQ"/>
    <property type="match status" value="1"/>
</dbReference>
<feature type="region of interest" description="Disordered" evidence="1">
    <location>
        <begin position="748"/>
        <end position="769"/>
    </location>
</feature>
<dbReference type="GeneID" id="13449983"/>
<feature type="compositionally biased region" description="Polar residues" evidence="1">
    <location>
        <begin position="226"/>
        <end position="235"/>
    </location>
</feature>
<dbReference type="EMBL" id="FR799568">
    <property type="protein sequence ID" value="CBZ25139.1"/>
    <property type="molecule type" value="Genomic_DNA"/>
</dbReference>
<feature type="compositionally biased region" description="Low complexity" evidence="1">
    <location>
        <begin position="400"/>
        <end position="409"/>
    </location>
</feature>
<evidence type="ECO:0000313" key="2">
    <source>
        <dbReference type="EMBL" id="CBZ25139.1"/>
    </source>
</evidence>
<protein>
    <submittedName>
        <fullName evidence="2">Uncharacterized protein</fullName>
    </submittedName>
</protein>
<accession>E9AQC0</accession>
<feature type="compositionally biased region" description="Basic residues" evidence="1">
    <location>
        <begin position="823"/>
        <end position="837"/>
    </location>
</feature>
<dbReference type="Proteomes" id="UP000007259">
    <property type="component" value="Chromosome 15"/>
</dbReference>
<organism evidence="2 3">
    <name type="scientific">Leishmania mexicana (strain MHOM/GT/2001/U1103)</name>
    <dbReference type="NCBI Taxonomy" id="929439"/>
    <lineage>
        <taxon>Eukaryota</taxon>
        <taxon>Discoba</taxon>
        <taxon>Euglenozoa</taxon>
        <taxon>Kinetoplastea</taxon>
        <taxon>Metakinetoplastina</taxon>
        <taxon>Trypanosomatida</taxon>
        <taxon>Trypanosomatidae</taxon>
        <taxon>Leishmaniinae</taxon>
        <taxon>Leishmania</taxon>
    </lineage>
</organism>
<feature type="compositionally biased region" description="Low complexity" evidence="1">
    <location>
        <begin position="930"/>
        <end position="948"/>
    </location>
</feature>
<dbReference type="KEGG" id="lmi:LMXM_15_1280"/>
<evidence type="ECO:0000256" key="1">
    <source>
        <dbReference type="SAM" id="MobiDB-lite"/>
    </source>
</evidence>
<feature type="region of interest" description="Disordered" evidence="1">
    <location>
        <begin position="86"/>
        <end position="132"/>
    </location>
</feature>
<feature type="compositionally biased region" description="Polar residues" evidence="1">
    <location>
        <begin position="949"/>
        <end position="967"/>
    </location>
</feature>
<feature type="compositionally biased region" description="Pro residues" evidence="1">
    <location>
        <begin position="751"/>
        <end position="760"/>
    </location>
</feature>
<dbReference type="VEuPathDB" id="TriTrypDB:LmxM.15.1280"/>
<feature type="compositionally biased region" description="Low complexity" evidence="1">
    <location>
        <begin position="86"/>
        <end position="96"/>
    </location>
</feature>
<gene>
    <name evidence="2" type="ORF">LMXM_15_1280</name>
</gene>
<name>E9AQC0_LEIMU</name>
<evidence type="ECO:0000313" key="3">
    <source>
        <dbReference type="Proteomes" id="UP000007259"/>
    </source>
</evidence>
<keyword evidence="3" id="KW-1185">Reference proteome</keyword>